<keyword evidence="2 5" id="KW-0812">Transmembrane</keyword>
<organism evidence="7 8">
    <name type="scientific">Actinocatenispora sera</name>
    <dbReference type="NCBI Taxonomy" id="390989"/>
    <lineage>
        <taxon>Bacteria</taxon>
        <taxon>Bacillati</taxon>
        <taxon>Actinomycetota</taxon>
        <taxon>Actinomycetes</taxon>
        <taxon>Micromonosporales</taxon>
        <taxon>Micromonosporaceae</taxon>
        <taxon>Actinocatenispora</taxon>
    </lineage>
</organism>
<feature type="transmembrane region" description="Helical" evidence="5">
    <location>
        <begin position="327"/>
        <end position="346"/>
    </location>
</feature>
<keyword evidence="8" id="KW-1185">Reference proteome</keyword>
<dbReference type="InterPro" id="IPR011701">
    <property type="entry name" value="MFS"/>
</dbReference>
<dbReference type="CDD" id="cd17321">
    <property type="entry name" value="MFS_MMR_MDR_like"/>
    <property type="match status" value="1"/>
</dbReference>
<gene>
    <name evidence="7" type="primary">actII-2</name>
    <name evidence="7" type="ORF">Asera_22680</name>
</gene>
<feature type="transmembrane region" description="Helical" evidence="5">
    <location>
        <begin position="243"/>
        <end position="264"/>
    </location>
</feature>
<dbReference type="PANTHER" id="PTHR42718">
    <property type="entry name" value="MAJOR FACILITATOR SUPERFAMILY MULTIDRUG TRANSPORTER MFSC"/>
    <property type="match status" value="1"/>
</dbReference>
<reference evidence="7" key="1">
    <citation type="submission" date="2020-08" db="EMBL/GenBank/DDBJ databases">
        <title>Whole genome shotgun sequence of Actinocatenispora sera NBRC 101916.</title>
        <authorList>
            <person name="Komaki H."/>
            <person name="Tamura T."/>
        </authorList>
    </citation>
    <scope>NUCLEOTIDE SEQUENCE</scope>
    <source>
        <strain evidence="7">NBRC 101916</strain>
    </source>
</reference>
<dbReference type="GO" id="GO:0022857">
    <property type="term" value="F:transmembrane transporter activity"/>
    <property type="evidence" value="ECO:0007669"/>
    <property type="project" value="InterPro"/>
</dbReference>
<feature type="transmembrane region" description="Helical" evidence="5">
    <location>
        <begin position="123"/>
        <end position="140"/>
    </location>
</feature>
<feature type="transmembrane region" description="Helical" evidence="5">
    <location>
        <begin position="421"/>
        <end position="445"/>
    </location>
</feature>
<dbReference type="EMBL" id="AP023354">
    <property type="protein sequence ID" value="BCJ28160.1"/>
    <property type="molecule type" value="Genomic_DNA"/>
</dbReference>
<dbReference type="AlphaFoldDB" id="A0A810KY56"/>
<dbReference type="PROSITE" id="PS50850">
    <property type="entry name" value="MFS"/>
    <property type="match status" value="1"/>
</dbReference>
<feature type="transmembrane region" description="Helical" evidence="5">
    <location>
        <begin position="353"/>
        <end position="375"/>
    </location>
</feature>
<keyword evidence="4 5" id="KW-0472">Membrane</keyword>
<evidence type="ECO:0000313" key="8">
    <source>
        <dbReference type="Proteomes" id="UP000680750"/>
    </source>
</evidence>
<evidence type="ECO:0000256" key="3">
    <source>
        <dbReference type="ARBA" id="ARBA00022989"/>
    </source>
</evidence>
<proteinExistence type="predicted"/>
<dbReference type="Gene3D" id="1.20.1250.20">
    <property type="entry name" value="MFS general substrate transporter like domains"/>
    <property type="match status" value="1"/>
</dbReference>
<feature type="transmembrane region" description="Helical" evidence="5">
    <location>
        <begin position="187"/>
        <end position="207"/>
    </location>
</feature>
<feature type="domain" description="Major facilitator superfamily (MFS) profile" evidence="6">
    <location>
        <begin position="28"/>
        <end position="484"/>
    </location>
</feature>
<evidence type="ECO:0000259" key="6">
    <source>
        <dbReference type="PROSITE" id="PS50850"/>
    </source>
</evidence>
<dbReference type="GO" id="GO:0005886">
    <property type="term" value="C:plasma membrane"/>
    <property type="evidence" value="ECO:0007669"/>
    <property type="project" value="UniProtKB-SubCell"/>
</dbReference>
<feature type="transmembrane region" description="Helical" evidence="5">
    <location>
        <begin position="152"/>
        <end position="175"/>
    </location>
</feature>
<evidence type="ECO:0000313" key="7">
    <source>
        <dbReference type="EMBL" id="BCJ28160.1"/>
    </source>
</evidence>
<dbReference type="PANTHER" id="PTHR42718:SF39">
    <property type="entry name" value="ACTINORHODIN TRANSPORTER-RELATED"/>
    <property type="match status" value="1"/>
</dbReference>
<evidence type="ECO:0000256" key="5">
    <source>
        <dbReference type="SAM" id="Phobius"/>
    </source>
</evidence>
<evidence type="ECO:0000256" key="2">
    <source>
        <dbReference type="ARBA" id="ARBA00022692"/>
    </source>
</evidence>
<dbReference type="Gene3D" id="1.20.1720.10">
    <property type="entry name" value="Multidrug resistance protein D"/>
    <property type="match status" value="1"/>
</dbReference>
<feature type="transmembrane region" description="Helical" evidence="5">
    <location>
        <begin position="219"/>
        <end position="237"/>
    </location>
</feature>
<feature type="transmembrane region" description="Helical" evidence="5">
    <location>
        <begin position="457"/>
        <end position="480"/>
    </location>
</feature>
<dbReference type="RefSeq" id="WP_030449335.1">
    <property type="nucleotide sequence ID" value="NZ_AP023354.1"/>
</dbReference>
<feature type="transmembrane region" description="Helical" evidence="5">
    <location>
        <begin position="63"/>
        <end position="82"/>
    </location>
</feature>
<accession>A0A810KY56</accession>
<feature type="transmembrane region" description="Helical" evidence="5">
    <location>
        <begin position="381"/>
        <end position="409"/>
    </location>
</feature>
<name>A0A810KY56_9ACTN</name>
<dbReference type="SUPFAM" id="SSF103473">
    <property type="entry name" value="MFS general substrate transporter"/>
    <property type="match status" value="2"/>
</dbReference>
<dbReference type="KEGG" id="aser:Asera_22680"/>
<evidence type="ECO:0000256" key="1">
    <source>
        <dbReference type="ARBA" id="ARBA00004651"/>
    </source>
</evidence>
<keyword evidence="3 5" id="KW-1133">Transmembrane helix</keyword>
<dbReference type="InterPro" id="IPR020846">
    <property type="entry name" value="MFS_dom"/>
</dbReference>
<dbReference type="InterPro" id="IPR036259">
    <property type="entry name" value="MFS_trans_sf"/>
</dbReference>
<feature type="transmembrane region" description="Helical" evidence="5">
    <location>
        <begin position="94"/>
        <end position="117"/>
    </location>
</feature>
<feature type="transmembrane region" description="Helical" evidence="5">
    <location>
        <begin position="292"/>
        <end position="315"/>
    </location>
</feature>
<dbReference type="OrthoDB" id="783189at2"/>
<sequence>MATTETGSATNTPARTAAPPGYRWRWLGLAVVLCAEVMDLLDSTITTIAAPGIAHRLGGGTTFMQWLGAAYTLAFALGLITGGRLGDLYGRRRMYLLGAIGFTAASVACGLSTGPAMLIACRAAQGAFGAILIPQGLGLLKDMFGPKDQAKAFGAFGPVMGLSAVGGPILAGVLLGANLFGTGWRSIFLINLPIGLAGIVGAVLFLPSVRPTRGQRLDPVGMLLVGSGLVALLYPLVQGRELGWPWWSFALLALGAALLAVFAAHQVRRSRAGRDPLVLPALFRRRSFTGGLVLGIVFFTAVMGVTLSFALYLQLGLGYSPLRASLTSAPNALGIVVGSIVGGAVAGRLGRRILHLGVLVIAAGLAALTALLTLVGAGDLAWWHFAPALLVLGFGLGTVFAPLFTFVLGDVSGDHVGAGAGLLNAVQQVATATGTAVIGSLFFGLAGSHPDAAAWTAALRTTIPVAIVLLAVTFALAYLLPHHASDQG</sequence>
<dbReference type="Pfam" id="PF07690">
    <property type="entry name" value="MFS_1"/>
    <property type="match status" value="1"/>
</dbReference>
<protein>
    <submittedName>
        <fullName evidence="7">Putative actinorhodin transporter</fullName>
    </submittedName>
</protein>
<dbReference type="Proteomes" id="UP000680750">
    <property type="component" value="Chromosome"/>
</dbReference>
<evidence type="ECO:0000256" key="4">
    <source>
        <dbReference type="ARBA" id="ARBA00023136"/>
    </source>
</evidence>
<comment type="subcellular location">
    <subcellularLocation>
        <location evidence="1">Cell membrane</location>
        <topology evidence="1">Multi-pass membrane protein</topology>
    </subcellularLocation>
</comment>